<evidence type="ECO:0000313" key="1">
    <source>
        <dbReference type="EMBL" id="GGL11904.1"/>
    </source>
</evidence>
<organism evidence="1 2">
    <name type="scientific">Mangrovihabitans endophyticus</name>
    <dbReference type="NCBI Taxonomy" id="1751298"/>
    <lineage>
        <taxon>Bacteria</taxon>
        <taxon>Bacillati</taxon>
        <taxon>Actinomycetota</taxon>
        <taxon>Actinomycetes</taxon>
        <taxon>Micromonosporales</taxon>
        <taxon>Micromonosporaceae</taxon>
        <taxon>Mangrovihabitans</taxon>
    </lineage>
</organism>
<name>A0A8J3FRI2_9ACTN</name>
<dbReference type="AlphaFoldDB" id="A0A8J3FRI2"/>
<protein>
    <submittedName>
        <fullName evidence="1">Uncharacterized protein</fullName>
    </submittedName>
</protein>
<reference evidence="1" key="2">
    <citation type="submission" date="2020-09" db="EMBL/GenBank/DDBJ databases">
        <authorList>
            <person name="Sun Q."/>
            <person name="Zhou Y."/>
        </authorList>
    </citation>
    <scope>NUCLEOTIDE SEQUENCE</scope>
    <source>
        <strain evidence="1">CGMCC 4.7299</strain>
    </source>
</reference>
<gene>
    <name evidence="1" type="ORF">GCM10012284_53300</name>
</gene>
<evidence type="ECO:0000313" key="2">
    <source>
        <dbReference type="Proteomes" id="UP000656042"/>
    </source>
</evidence>
<dbReference type="Proteomes" id="UP000656042">
    <property type="component" value="Unassembled WGS sequence"/>
</dbReference>
<accession>A0A8J3FRI2</accession>
<reference evidence="1" key="1">
    <citation type="journal article" date="2014" name="Int. J. Syst. Evol. Microbiol.">
        <title>Complete genome sequence of Corynebacterium casei LMG S-19264T (=DSM 44701T), isolated from a smear-ripened cheese.</title>
        <authorList>
            <consortium name="US DOE Joint Genome Institute (JGI-PGF)"/>
            <person name="Walter F."/>
            <person name="Albersmeier A."/>
            <person name="Kalinowski J."/>
            <person name="Ruckert C."/>
        </authorList>
    </citation>
    <scope>NUCLEOTIDE SEQUENCE</scope>
    <source>
        <strain evidence="1">CGMCC 4.7299</strain>
    </source>
</reference>
<dbReference type="EMBL" id="BMMX01000037">
    <property type="protein sequence ID" value="GGL11904.1"/>
    <property type="molecule type" value="Genomic_DNA"/>
</dbReference>
<proteinExistence type="predicted"/>
<comment type="caution">
    <text evidence="1">The sequence shown here is derived from an EMBL/GenBank/DDBJ whole genome shotgun (WGS) entry which is preliminary data.</text>
</comment>
<keyword evidence="2" id="KW-1185">Reference proteome</keyword>
<sequence>MTQDEYTGVLHTSRRAAGVIVAAAVLSDRVEAGAVVVQRSRVVVLHSTPGTPAGSDVRVGADGGRRARVAVPDVVDGLGREVLAQVVREPGMLPGDVIAGLGVDVRSQVARRLVVAGRAQRRRSWCRRREWVAVARDHDVRPAWTSTGLVVKVARGEPLGAGERFLVQVVASSSLGELAFAGLNRDRLARALGPVDTAWQELLTATVGQLRDMALAR</sequence>